<sequence length="109" mass="11688">MISDQLGSPVEVVNTATGAVVEQISYDAWGNITSDTDPGFQPFGFAGGLYDADTGLVHFGARDYDPVTGRWTTRDPLGFAGGDTNLYGYVLQDPINLDDPSGLFLWPPD</sequence>
<gene>
    <name evidence="3" type="ORF">B1806_09215</name>
</gene>
<organism evidence="3 4">
    <name type="scientific">Metallibacterium scheffleri</name>
    <dbReference type="NCBI Taxonomy" id="993689"/>
    <lineage>
        <taxon>Bacteria</taxon>
        <taxon>Pseudomonadati</taxon>
        <taxon>Pseudomonadota</taxon>
        <taxon>Gammaproteobacteria</taxon>
        <taxon>Lysobacterales</taxon>
        <taxon>Rhodanobacteraceae</taxon>
        <taxon>Metallibacterium</taxon>
    </lineage>
</organism>
<dbReference type="InterPro" id="IPR050708">
    <property type="entry name" value="T6SS_VgrG/RHS"/>
</dbReference>
<dbReference type="Pfam" id="PF25023">
    <property type="entry name" value="TEN_YD-shell"/>
    <property type="match status" value="1"/>
</dbReference>
<evidence type="ECO:0000313" key="3">
    <source>
        <dbReference type="EMBL" id="THD10306.1"/>
    </source>
</evidence>
<keyword evidence="4" id="KW-1185">Reference proteome</keyword>
<dbReference type="PANTHER" id="PTHR32305">
    <property type="match status" value="1"/>
</dbReference>
<dbReference type="EMBL" id="MWQO01000031">
    <property type="protein sequence ID" value="THD10306.1"/>
    <property type="molecule type" value="Genomic_DNA"/>
</dbReference>
<dbReference type="InterPro" id="IPR056823">
    <property type="entry name" value="TEN-like_YD-shell"/>
</dbReference>
<accession>A0A4S3KN95</accession>
<protein>
    <recommendedName>
        <fullName evidence="2">Teneurin-like YD-shell domain-containing protein</fullName>
    </recommendedName>
</protein>
<dbReference type="Proteomes" id="UP000307749">
    <property type="component" value="Unassembled WGS sequence"/>
</dbReference>
<evidence type="ECO:0000259" key="2">
    <source>
        <dbReference type="Pfam" id="PF25023"/>
    </source>
</evidence>
<dbReference type="NCBIfam" id="TIGR03696">
    <property type="entry name" value="Rhs_assc_core"/>
    <property type="match status" value="1"/>
</dbReference>
<dbReference type="AlphaFoldDB" id="A0A4S3KN95"/>
<dbReference type="OrthoDB" id="9816400at2"/>
<feature type="domain" description="Teneurin-like YD-shell" evidence="2">
    <location>
        <begin position="2"/>
        <end position="75"/>
    </location>
</feature>
<proteinExistence type="predicted"/>
<name>A0A4S3KN95_9GAMM</name>
<comment type="caution">
    <text evidence="3">The sequence shown here is derived from an EMBL/GenBank/DDBJ whole genome shotgun (WGS) entry which is preliminary data.</text>
</comment>
<evidence type="ECO:0000313" key="4">
    <source>
        <dbReference type="Proteomes" id="UP000307749"/>
    </source>
</evidence>
<dbReference type="Gene3D" id="2.180.10.10">
    <property type="entry name" value="RHS repeat-associated core"/>
    <property type="match status" value="1"/>
</dbReference>
<dbReference type="InterPro" id="IPR022385">
    <property type="entry name" value="Rhs_assc_core"/>
</dbReference>
<dbReference type="PANTHER" id="PTHR32305:SF15">
    <property type="entry name" value="PROTEIN RHSA-RELATED"/>
    <property type="match status" value="1"/>
</dbReference>
<dbReference type="STRING" id="993689.GCA_002077135_00129"/>
<reference evidence="3 4" key="1">
    <citation type="submission" date="2017-02" db="EMBL/GenBank/DDBJ databases">
        <title>Whole genome sequencing of Metallibacterium scheffleri DSM 24874 (T).</title>
        <authorList>
            <person name="Kumar S."/>
            <person name="Patil P."/>
            <person name="Patil P.B."/>
        </authorList>
    </citation>
    <scope>NUCLEOTIDE SEQUENCE [LARGE SCALE GENOMIC DNA]</scope>
    <source>
        <strain evidence="3 4">DSM 24874</strain>
    </source>
</reference>
<evidence type="ECO:0000256" key="1">
    <source>
        <dbReference type="ARBA" id="ARBA00022737"/>
    </source>
</evidence>
<keyword evidence="1" id="KW-0677">Repeat</keyword>